<gene>
    <name evidence="2" type="ORF">HGRIS_006003</name>
</gene>
<dbReference type="EMBL" id="JASNQZ010000001">
    <property type="protein sequence ID" value="KAL0961011.1"/>
    <property type="molecule type" value="Genomic_DNA"/>
</dbReference>
<feature type="compositionally biased region" description="Polar residues" evidence="1">
    <location>
        <begin position="193"/>
        <end position="205"/>
    </location>
</feature>
<accession>A0ABR3JZQ3</accession>
<feature type="compositionally biased region" description="Polar residues" evidence="1">
    <location>
        <begin position="264"/>
        <end position="273"/>
    </location>
</feature>
<evidence type="ECO:0008006" key="4">
    <source>
        <dbReference type="Google" id="ProtNLM"/>
    </source>
</evidence>
<feature type="region of interest" description="Disordered" evidence="1">
    <location>
        <begin position="85"/>
        <end position="299"/>
    </location>
</feature>
<evidence type="ECO:0000313" key="3">
    <source>
        <dbReference type="Proteomes" id="UP001556367"/>
    </source>
</evidence>
<comment type="caution">
    <text evidence="2">The sequence shown here is derived from an EMBL/GenBank/DDBJ whole genome shotgun (WGS) entry which is preliminary data.</text>
</comment>
<name>A0ABR3JZQ3_9AGAR</name>
<reference evidence="3" key="1">
    <citation type="submission" date="2024-06" db="EMBL/GenBank/DDBJ databases">
        <title>Multi-omics analyses provide insights into the biosynthesis of the anticancer antibiotic pleurotin in Hohenbuehelia grisea.</title>
        <authorList>
            <person name="Weaver J.A."/>
            <person name="Alberti F."/>
        </authorList>
    </citation>
    <scope>NUCLEOTIDE SEQUENCE [LARGE SCALE GENOMIC DNA]</scope>
    <source>
        <strain evidence="3">T-177</strain>
    </source>
</reference>
<evidence type="ECO:0000313" key="2">
    <source>
        <dbReference type="EMBL" id="KAL0961011.1"/>
    </source>
</evidence>
<proteinExistence type="predicted"/>
<organism evidence="2 3">
    <name type="scientific">Hohenbuehelia grisea</name>
    <dbReference type="NCBI Taxonomy" id="104357"/>
    <lineage>
        <taxon>Eukaryota</taxon>
        <taxon>Fungi</taxon>
        <taxon>Dikarya</taxon>
        <taxon>Basidiomycota</taxon>
        <taxon>Agaricomycotina</taxon>
        <taxon>Agaricomycetes</taxon>
        <taxon>Agaricomycetidae</taxon>
        <taxon>Agaricales</taxon>
        <taxon>Pleurotineae</taxon>
        <taxon>Pleurotaceae</taxon>
        <taxon>Hohenbuehelia</taxon>
    </lineage>
</organism>
<feature type="compositionally biased region" description="Polar residues" evidence="1">
    <location>
        <begin position="286"/>
        <end position="299"/>
    </location>
</feature>
<feature type="compositionally biased region" description="Basic residues" evidence="1">
    <location>
        <begin position="179"/>
        <end position="189"/>
    </location>
</feature>
<dbReference type="Proteomes" id="UP001556367">
    <property type="component" value="Unassembled WGS sequence"/>
</dbReference>
<feature type="compositionally biased region" description="Basic residues" evidence="1">
    <location>
        <begin position="136"/>
        <end position="145"/>
    </location>
</feature>
<sequence length="369" mass="40796">MAPPNICSVSSNVRLLHSAINPQSHYIDKVRKLLRSLDGSIGPRYGLHEHLEMYIDDGGDIAVIFSAGAILCPMDQERVAGCTLKDTPSSEKVQQGETPSSVSEQAADTAEVRTTFPTERAGRKTHAGPLFVNPNRSHHLHHRNHNVASGKSKSDATVKHRRQRESVSEVDGTNNCKRLPSKSRTKTRRGSSCILSHSEACNSVSPAPEEPLLSQPTSDSIARDVHASTSSPCSQVRPLPSSDGPGIRGRPGSWSGRQRKRRSSQVTYNVNIHNSGNSTNTSATNCHNNSSTTDNSTGHHFYQSTGNDYSSGPEIGTPGILMDQPHRRLLYTYNHHLWLSEMWFWVPYYVYDTGVSWFCGWLPHHFSSY</sequence>
<keyword evidence="3" id="KW-1185">Reference proteome</keyword>
<feature type="compositionally biased region" description="Polar residues" evidence="1">
    <location>
        <begin position="86"/>
        <end position="106"/>
    </location>
</feature>
<protein>
    <recommendedName>
        <fullName evidence="4">Doublecortin domain-containing protein</fullName>
    </recommendedName>
</protein>
<evidence type="ECO:0000256" key="1">
    <source>
        <dbReference type="SAM" id="MobiDB-lite"/>
    </source>
</evidence>
<feature type="compositionally biased region" description="Low complexity" evidence="1">
    <location>
        <begin position="274"/>
        <end position="285"/>
    </location>
</feature>